<dbReference type="PANTHER" id="PTHR43124:SF3">
    <property type="entry name" value="CHLORAMPHENICOL EFFLUX PUMP RV0191"/>
    <property type="match status" value="1"/>
</dbReference>
<dbReference type="GO" id="GO:0022857">
    <property type="term" value="F:transmembrane transporter activity"/>
    <property type="evidence" value="ECO:0007669"/>
    <property type="project" value="InterPro"/>
</dbReference>
<keyword evidence="3 6" id="KW-0812">Transmembrane</keyword>
<feature type="transmembrane region" description="Helical" evidence="6">
    <location>
        <begin position="146"/>
        <end position="166"/>
    </location>
</feature>
<comment type="subcellular location">
    <subcellularLocation>
        <location evidence="1">Cell membrane</location>
        <topology evidence="1">Multi-pass membrane protein</topology>
    </subcellularLocation>
</comment>
<feature type="transmembrane region" description="Helical" evidence="6">
    <location>
        <begin position="172"/>
        <end position="190"/>
    </location>
</feature>
<dbReference type="PANTHER" id="PTHR43124">
    <property type="entry name" value="PURINE EFFLUX PUMP PBUE"/>
    <property type="match status" value="1"/>
</dbReference>
<dbReference type="InterPro" id="IPR050189">
    <property type="entry name" value="MFS_Efflux_Transporters"/>
</dbReference>
<evidence type="ECO:0000256" key="6">
    <source>
        <dbReference type="SAM" id="Phobius"/>
    </source>
</evidence>
<dbReference type="InterPro" id="IPR011701">
    <property type="entry name" value="MFS"/>
</dbReference>
<keyword evidence="2" id="KW-1003">Cell membrane</keyword>
<evidence type="ECO:0000259" key="7">
    <source>
        <dbReference type="PROSITE" id="PS50850"/>
    </source>
</evidence>
<evidence type="ECO:0000313" key="8">
    <source>
        <dbReference type="EMBL" id="WED64099.1"/>
    </source>
</evidence>
<dbReference type="InterPro" id="IPR036259">
    <property type="entry name" value="MFS_trans_sf"/>
</dbReference>
<feature type="transmembrane region" description="Helical" evidence="6">
    <location>
        <begin position="222"/>
        <end position="243"/>
    </location>
</feature>
<protein>
    <submittedName>
        <fullName evidence="8">MFS transporter</fullName>
    </submittedName>
</protein>
<keyword evidence="4 6" id="KW-1133">Transmembrane helix</keyword>
<feature type="domain" description="Major facilitator superfamily (MFS) profile" evidence="7">
    <location>
        <begin position="22"/>
        <end position="417"/>
    </location>
</feature>
<dbReference type="GO" id="GO:0005886">
    <property type="term" value="C:plasma membrane"/>
    <property type="evidence" value="ECO:0007669"/>
    <property type="project" value="UniProtKB-SubCell"/>
</dbReference>
<dbReference type="KEGG" id="slom:PXH66_17310"/>
<evidence type="ECO:0000256" key="3">
    <source>
        <dbReference type="ARBA" id="ARBA00022692"/>
    </source>
</evidence>
<gene>
    <name evidence="8" type="ORF">PXH66_17310</name>
</gene>
<dbReference type="InterPro" id="IPR020846">
    <property type="entry name" value="MFS_dom"/>
</dbReference>
<dbReference type="Proteomes" id="UP001218638">
    <property type="component" value="Chromosome"/>
</dbReference>
<keyword evidence="9" id="KW-1185">Reference proteome</keyword>
<feature type="transmembrane region" description="Helical" evidence="6">
    <location>
        <begin position="89"/>
        <end position="115"/>
    </location>
</feature>
<feature type="transmembrane region" description="Helical" evidence="6">
    <location>
        <begin position="354"/>
        <end position="374"/>
    </location>
</feature>
<dbReference type="EMBL" id="CP119075">
    <property type="protein sequence ID" value="WED64099.1"/>
    <property type="molecule type" value="Genomic_DNA"/>
</dbReference>
<dbReference type="RefSeq" id="WP_330930028.1">
    <property type="nucleotide sequence ID" value="NZ_CP119075.1"/>
</dbReference>
<sequence>MTNSPTSPSPTPTLDNRSAFVLVLLMWGAYFQNYTDRQAVFAIFPILREELGMSDTQLGLTGSIFLWVYGLFCPIAGQIADRCSKRAMVVWSLALWSLVSIGTGFAQSAFVLLALRAAMGISEALYMPAAIALTANAYAPEKRSRAISFLTTAQICGTVGGAWFGGWMAQRGMWREAFFVLGGTGLLYAYPYYHYLRGINEEAQVETKKSGSRFAVGDLVKVPTYLLLCVAFPIFVFGLWLLYGWLPSFIHDKFGLDLGDAAFVATAYMQVATLVGMMCGGTLADKLYRVTKASRLWMFAVSLLLCAPCLWALGYTESLMATRIAAVGFGLCSGLCIGNIFPAAFEVVPSNTRASAVGILNFCGAVVSGFAPLLGGAWRQTLGIEFLLGGTAVAYVVGAGLLMLGIKFLFMRDYERIH</sequence>
<dbReference type="SUPFAM" id="SSF103473">
    <property type="entry name" value="MFS general substrate transporter"/>
    <property type="match status" value="1"/>
</dbReference>
<evidence type="ECO:0000256" key="5">
    <source>
        <dbReference type="ARBA" id="ARBA00023136"/>
    </source>
</evidence>
<dbReference type="Gene3D" id="1.20.1250.20">
    <property type="entry name" value="MFS general substrate transporter like domains"/>
    <property type="match status" value="2"/>
</dbReference>
<reference evidence="8" key="1">
    <citation type="submission" date="2023-03" db="EMBL/GenBank/DDBJ databases">
        <title>Lomoglobus Profundus gen. nov., sp. nov., a novel member of the phylum Verrucomicrobia, isolated from deep-marine sediment of South China Sea.</title>
        <authorList>
            <person name="Ahmad T."/>
            <person name="Ishaq S.E."/>
            <person name="Wang F."/>
        </authorList>
    </citation>
    <scope>NUCLEOTIDE SEQUENCE</scope>
    <source>
        <strain evidence="8">LMO-M01</strain>
    </source>
</reference>
<feature type="transmembrane region" description="Helical" evidence="6">
    <location>
        <begin position="58"/>
        <end position="77"/>
    </location>
</feature>
<organism evidence="8 9">
    <name type="scientific">Synoicihabitans lomoniglobus</name>
    <dbReference type="NCBI Taxonomy" id="2909285"/>
    <lineage>
        <taxon>Bacteria</taxon>
        <taxon>Pseudomonadati</taxon>
        <taxon>Verrucomicrobiota</taxon>
        <taxon>Opitutia</taxon>
        <taxon>Opitutales</taxon>
        <taxon>Opitutaceae</taxon>
        <taxon>Synoicihabitans</taxon>
    </lineage>
</organism>
<evidence type="ECO:0000256" key="2">
    <source>
        <dbReference type="ARBA" id="ARBA00022475"/>
    </source>
</evidence>
<dbReference type="PROSITE" id="PS50850">
    <property type="entry name" value="MFS"/>
    <property type="match status" value="1"/>
</dbReference>
<evidence type="ECO:0000256" key="1">
    <source>
        <dbReference type="ARBA" id="ARBA00004651"/>
    </source>
</evidence>
<feature type="transmembrane region" description="Helical" evidence="6">
    <location>
        <begin position="296"/>
        <end position="314"/>
    </location>
</feature>
<name>A0AAF0CPD0_9BACT</name>
<evidence type="ECO:0000256" key="4">
    <source>
        <dbReference type="ARBA" id="ARBA00022989"/>
    </source>
</evidence>
<feature type="transmembrane region" description="Helical" evidence="6">
    <location>
        <begin position="263"/>
        <end position="284"/>
    </location>
</feature>
<evidence type="ECO:0000313" key="9">
    <source>
        <dbReference type="Proteomes" id="UP001218638"/>
    </source>
</evidence>
<feature type="transmembrane region" description="Helical" evidence="6">
    <location>
        <begin position="121"/>
        <end position="139"/>
    </location>
</feature>
<keyword evidence="5 6" id="KW-0472">Membrane</keyword>
<feature type="transmembrane region" description="Helical" evidence="6">
    <location>
        <begin position="320"/>
        <end position="342"/>
    </location>
</feature>
<accession>A0AAF0CPD0</accession>
<dbReference type="AlphaFoldDB" id="A0AAF0CPD0"/>
<feature type="transmembrane region" description="Helical" evidence="6">
    <location>
        <begin position="386"/>
        <end position="410"/>
    </location>
</feature>
<proteinExistence type="predicted"/>
<dbReference type="Pfam" id="PF07690">
    <property type="entry name" value="MFS_1"/>
    <property type="match status" value="1"/>
</dbReference>